<sequence>MHPMVLRPVFLPGNIWSASGNGGGVLVGYMTHVPDPRDLSDRKTRDTFEFAKFKMEVYQRVLEVIFSSLKLRLWNGELLECWDKLVCVFHPRIHILSLDRKEAAYFNACRAALANYPCPKCLVQHCKLHKLTKTFKLRTTATMKAIVLKAHRVTTKTVKEELLKNHRLHGIKHFLWGFCFSDPYAVYLYDTLHSDDLGKWGDHLWDFLLEVLEEFEGKGLFAKNMRKFARWPGLKHFNEVTTIRFTDGQSFYDILKSVLPCIVQLLPHNSELVHCIWVCQQVWIMTGMHCMPSSRLEHLGLFIIQEYEKCCSRMSKKYGKDFDFFKQHATSHIIEDIHCKGTTNHGSTRPGEGFQQEAAKAYNQTNFKNAASQLDRIDETQEAIARIRMVIDKYNKQHEEDEQEEEPELDDAPKLSQINSASWRFGAPGRLFNSGTFKKYLDSIGHPVHEFHLLLCDFITKQFPDDRVSYEQRIQDWRSLRDIIRCNPLFHGHTRFDSLLFNSDSPGMAFARIYVLLCCTLESKRQFDIALVREYRRSNWKPRTKWAGCQVHEEVNSYSLMLMDYVIRGALLTPATDGGKENLHFLVDTVDPDMFLRANQS</sequence>
<protein>
    <recommendedName>
        <fullName evidence="4">Transposase</fullName>
    </recommendedName>
</protein>
<comment type="caution">
    <text evidence="2">The sequence shown here is derived from an EMBL/GenBank/DDBJ whole genome shotgun (WGS) entry which is preliminary data.</text>
</comment>
<keyword evidence="1" id="KW-0175">Coiled coil</keyword>
<proteinExistence type="predicted"/>
<feature type="coiled-coil region" evidence="1">
    <location>
        <begin position="377"/>
        <end position="404"/>
    </location>
</feature>
<evidence type="ECO:0000313" key="2">
    <source>
        <dbReference type="EMBL" id="KAJ7347985.1"/>
    </source>
</evidence>
<dbReference type="Proteomes" id="UP001218218">
    <property type="component" value="Unassembled WGS sequence"/>
</dbReference>
<evidence type="ECO:0000256" key="1">
    <source>
        <dbReference type="SAM" id="Coils"/>
    </source>
</evidence>
<keyword evidence="3" id="KW-1185">Reference proteome</keyword>
<organism evidence="2 3">
    <name type="scientific">Mycena albidolilacea</name>
    <dbReference type="NCBI Taxonomy" id="1033008"/>
    <lineage>
        <taxon>Eukaryota</taxon>
        <taxon>Fungi</taxon>
        <taxon>Dikarya</taxon>
        <taxon>Basidiomycota</taxon>
        <taxon>Agaricomycotina</taxon>
        <taxon>Agaricomycetes</taxon>
        <taxon>Agaricomycetidae</taxon>
        <taxon>Agaricales</taxon>
        <taxon>Marasmiineae</taxon>
        <taxon>Mycenaceae</taxon>
        <taxon>Mycena</taxon>
    </lineage>
</organism>
<reference evidence="2" key="1">
    <citation type="submission" date="2023-03" db="EMBL/GenBank/DDBJ databases">
        <title>Massive genome expansion in bonnet fungi (Mycena s.s.) driven by repeated elements and novel gene families across ecological guilds.</title>
        <authorList>
            <consortium name="Lawrence Berkeley National Laboratory"/>
            <person name="Harder C.B."/>
            <person name="Miyauchi S."/>
            <person name="Viragh M."/>
            <person name="Kuo A."/>
            <person name="Thoen E."/>
            <person name="Andreopoulos B."/>
            <person name="Lu D."/>
            <person name="Skrede I."/>
            <person name="Drula E."/>
            <person name="Henrissat B."/>
            <person name="Morin E."/>
            <person name="Kohler A."/>
            <person name="Barry K."/>
            <person name="LaButti K."/>
            <person name="Morin E."/>
            <person name="Salamov A."/>
            <person name="Lipzen A."/>
            <person name="Mereny Z."/>
            <person name="Hegedus B."/>
            <person name="Baldrian P."/>
            <person name="Stursova M."/>
            <person name="Weitz H."/>
            <person name="Taylor A."/>
            <person name="Grigoriev I.V."/>
            <person name="Nagy L.G."/>
            <person name="Martin F."/>
            <person name="Kauserud H."/>
        </authorList>
    </citation>
    <scope>NUCLEOTIDE SEQUENCE</scope>
    <source>
        <strain evidence="2">CBHHK002</strain>
    </source>
</reference>
<dbReference type="EMBL" id="JARIHO010000018">
    <property type="protein sequence ID" value="KAJ7347985.1"/>
    <property type="molecule type" value="Genomic_DNA"/>
</dbReference>
<name>A0AAD7ER51_9AGAR</name>
<dbReference type="AlphaFoldDB" id="A0AAD7ER51"/>
<evidence type="ECO:0000313" key="3">
    <source>
        <dbReference type="Proteomes" id="UP001218218"/>
    </source>
</evidence>
<dbReference type="InterPro" id="IPR041078">
    <property type="entry name" value="Plavaka"/>
</dbReference>
<gene>
    <name evidence="2" type="ORF">DFH08DRAFT_867079</name>
</gene>
<accession>A0AAD7ER51</accession>
<dbReference type="Pfam" id="PF18759">
    <property type="entry name" value="Plavaka"/>
    <property type="match status" value="1"/>
</dbReference>
<evidence type="ECO:0008006" key="4">
    <source>
        <dbReference type="Google" id="ProtNLM"/>
    </source>
</evidence>